<dbReference type="Proteomes" id="UP000501253">
    <property type="component" value="Chromosome"/>
</dbReference>
<evidence type="ECO:0000313" key="13">
    <source>
        <dbReference type="Proteomes" id="UP000501253"/>
    </source>
</evidence>
<dbReference type="SUPFAM" id="SSF82771">
    <property type="entry name" value="GIY-YIG endonuclease"/>
    <property type="match status" value="1"/>
</dbReference>
<accession>A0A6H1WT18</accession>
<comment type="function">
    <text evidence="7">The UvrABC repair system catalyzes the recognition and processing of DNA lesions. UvrC both incises the 5' and 3' sides of the lesion. The N-terminal half is responsible for the 3' incision and the C-terminal half is responsible for the 5' incision.</text>
</comment>
<dbReference type="KEGG" id="tmai:FVE67_05710"/>
<reference evidence="12 13" key="1">
    <citation type="submission" date="2019-08" db="EMBL/GenBank/DDBJ databases">
        <title>Complete genome sequence of Thermosulfurimonas marina SU872T, an anaerobic thermophilic chemolithoautotrophic bacterium isolated from a shallow marine hydrothermal vent.</title>
        <authorList>
            <person name="Allioux M."/>
            <person name="Jebbar M."/>
            <person name="Slobodkina G."/>
            <person name="Slobodkin A."/>
            <person name="Moalic Y."/>
            <person name="Frolova A."/>
            <person name="Shao Z."/>
            <person name="Alain K."/>
        </authorList>
    </citation>
    <scope>NUCLEOTIDE SEQUENCE [LARGE SCALE GENOMIC DNA]</scope>
    <source>
        <strain evidence="12 13">SU872</strain>
    </source>
</reference>
<proteinExistence type="inferred from homology"/>
<dbReference type="InterPro" id="IPR001162">
    <property type="entry name" value="UvrC_RNase_H_dom"/>
</dbReference>
<keyword evidence="13" id="KW-1185">Reference proteome</keyword>
<dbReference type="PROSITE" id="PS50151">
    <property type="entry name" value="UVR"/>
    <property type="match status" value="1"/>
</dbReference>
<dbReference type="InterPro" id="IPR047296">
    <property type="entry name" value="GIY-YIG_UvrC_Cho"/>
</dbReference>
<dbReference type="HAMAP" id="MF_00203">
    <property type="entry name" value="UvrC"/>
    <property type="match status" value="1"/>
</dbReference>
<dbReference type="InterPro" id="IPR004791">
    <property type="entry name" value="UvrC"/>
</dbReference>
<comment type="subcellular location">
    <subcellularLocation>
        <location evidence="7">Cytoplasm</location>
    </subcellularLocation>
</comment>
<evidence type="ECO:0000256" key="6">
    <source>
        <dbReference type="ARBA" id="ARBA00023236"/>
    </source>
</evidence>
<dbReference type="CDD" id="cd10434">
    <property type="entry name" value="GIY-YIG_UvrC_Cho"/>
    <property type="match status" value="1"/>
</dbReference>
<sequence>MELSPQRLKEIPEAPGVYLFKDERGTVLYVGKARDLRRRLASYLTPSTPKVRHLLARARELEIVVTRNEKEALILEANLIKRHRPRYNVLLRDDKAYPLIRINLQEKFPRLTIVRRKRRGDRALYFGPYPSAGAVRETVRTLTRFFPLRRCSNAEMARRTRPCLYYQIGKCPAPCVGLIRAEDYQKIVRQAVAFLAGRNQDLLEGLRREMEKAAERLEFERAARLRDRLRALEKTLEAQAVVLPEEKDLDAFALARQGERLTGAVLFVRRGKLLGHKIFHLGGVPEENLWETVLAQFYDEGKLVPEEILLPERPEGAEILEEWLSEVRGGPVKILAPEEDPTLKGLLETARRNAEEALRARLRGERTWEELAEEMAAVLRLPVIPQRVEAVDLSSLKGTAPVGAIVAFFEGEPDKARYRRYHIRTVSGIPDDYAMLREVLERRLKRGLEEKDLPDLLVIDGGKGHLETARQVVEELGLSEKLGLCALAKERADEGEKIYIPGRKNPLKLSRHGEVLRFLMRVRDEVHRFVLSFHQKTRERESLRSFLDGLPGIGERRKRVLLSRFSSPEEILAAGEEEIARLPGFNRPVARKLQAHLRERLSVDRPSPKG</sequence>
<dbReference type="SUPFAM" id="SSF47781">
    <property type="entry name" value="RuvA domain 2-like"/>
    <property type="match status" value="1"/>
</dbReference>
<evidence type="ECO:0000313" key="12">
    <source>
        <dbReference type="EMBL" id="QJA06332.1"/>
    </source>
</evidence>
<feature type="domain" description="GIY-YIG" evidence="10">
    <location>
        <begin position="13"/>
        <end position="89"/>
    </location>
</feature>
<dbReference type="GO" id="GO:0006289">
    <property type="term" value="P:nucleotide-excision repair"/>
    <property type="evidence" value="ECO:0007669"/>
    <property type="project" value="UniProtKB-UniRule"/>
</dbReference>
<dbReference type="Pfam" id="PF14520">
    <property type="entry name" value="HHH_5"/>
    <property type="match status" value="1"/>
</dbReference>
<dbReference type="NCBIfam" id="NF001824">
    <property type="entry name" value="PRK00558.1-5"/>
    <property type="match status" value="1"/>
</dbReference>
<dbReference type="Gene3D" id="1.10.150.20">
    <property type="entry name" value="5' to 3' exonuclease, C-terminal subdomain"/>
    <property type="match status" value="1"/>
</dbReference>
<dbReference type="GO" id="GO:0005737">
    <property type="term" value="C:cytoplasm"/>
    <property type="evidence" value="ECO:0007669"/>
    <property type="project" value="UniProtKB-SubCell"/>
</dbReference>
<keyword evidence="1 7" id="KW-0963">Cytoplasm</keyword>
<dbReference type="SUPFAM" id="SSF46600">
    <property type="entry name" value="C-terminal UvrC-binding domain of UvrB"/>
    <property type="match status" value="1"/>
</dbReference>
<feature type="domain" description="UVR" evidence="9">
    <location>
        <begin position="200"/>
        <end position="235"/>
    </location>
</feature>
<dbReference type="GO" id="GO:0009432">
    <property type="term" value="P:SOS response"/>
    <property type="evidence" value="ECO:0007669"/>
    <property type="project" value="UniProtKB-UniRule"/>
</dbReference>
<evidence type="ECO:0000259" key="11">
    <source>
        <dbReference type="PROSITE" id="PS50165"/>
    </source>
</evidence>
<dbReference type="Gene3D" id="4.10.860.10">
    <property type="entry name" value="UVR domain"/>
    <property type="match status" value="1"/>
</dbReference>
<evidence type="ECO:0000256" key="7">
    <source>
        <dbReference type="HAMAP-Rule" id="MF_00203"/>
    </source>
</evidence>
<feature type="coiled-coil region" evidence="8">
    <location>
        <begin position="196"/>
        <end position="242"/>
    </location>
</feature>
<dbReference type="EMBL" id="CP042909">
    <property type="protein sequence ID" value="QJA06332.1"/>
    <property type="molecule type" value="Genomic_DNA"/>
</dbReference>
<comment type="similarity">
    <text evidence="7">Belongs to the UvrC family.</text>
</comment>
<organism evidence="12 13">
    <name type="scientific">Thermosulfurimonas marina</name>
    <dbReference type="NCBI Taxonomy" id="2047767"/>
    <lineage>
        <taxon>Bacteria</taxon>
        <taxon>Pseudomonadati</taxon>
        <taxon>Thermodesulfobacteriota</taxon>
        <taxon>Thermodesulfobacteria</taxon>
        <taxon>Thermodesulfobacteriales</taxon>
        <taxon>Thermodesulfobacteriaceae</taxon>
        <taxon>Thermosulfurimonas</taxon>
    </lineage>
</organism>
<dbReference type="PANTHER" id="PTHR30562">
    <property type="entry name" value="UVRC/OXIDOREDUCTASE"/>
    <property type="match status" value="1"/>
</dbReference>
<keyword evidence="3 7" id="KW-0228">DNA excision</keyword>
<feature type="domain" description="UvrC family homology region profile" evidence="11">
    <location>
        <begin position="265"/>
        <end position="473"/>
    </location>
</feature>
<evidence type="ECO:0000256" key="8">
    <source>
        <dbReference type="SAM" id="Coils"/>
    </source>
</evidence>
<dbReference type="InterPro" id="IPR050066">
    <property type="entry name" value="UvrABC_protein_C"/>
</dbReference>
<evidence type="ECO:0000256" key="1">
    <source>
        <dbReference type="ARBA" id="ARBA00022490"/>
    </source>
</evidence>
<dbReference type="PROSITE" id="PS50164">
    <property type="entry name" value="GIY_YIG"/>
    <property type="match status" value="1"/>
</dbReference>
<name>A0A6H1WT18_9BACT</name>
<dbReference type="InterPro" id="IPR038476">
    <property type="entry name" value="UvrC_RNase_H_dom_sf"/>
</dbReference>
<dbReference type="InterPro" id="IPR010994">
    <property type="entry name" value="RuvA_2-like"/>
</dbReference>
<dbReference type="GO" id="GO:0009381">
    <property type="term" value="F:excinuclease ABC activity"/>
    <property type="evidence" value="ECO:0007669"/>
    <property type="project" value="UniProtKB-UniRule"/>
</dbReference>
<dbReference type="Pfam" id="PF08459">
    <property type="entry name" value="UvrC_RNaseH_dom"/>
    <property type="match status" value="1"/>
</dbReference>
<dbReference type="SMART" id="SM00465">
    <property type="entry name" value="GIYc"/>
    <property type="match status" value="1"/>
</dbReference>
<dbReference type="RefSeq" id="WP_168719681.1">
    <property type="nucleotide sequence ID" value="NZ_CP042909.1"/>
</dbReference>
<dbReference type="InterPro" id="IPR001943">
    <property type="entry name" value="UVR_dom"/>
</dbReference>
<dbReference type="Pfam" id="PF02151">
    <property type="entry name" value="UVR"/>
    <property type="match status" value="1"/>
</dbReference>
<evidence type="ECO:0000259" key="9">
    <source>
        <dbReference type="PROSITE" id="PS50151"/>
    </source>
</evidence>
<dbReference type="InterPro" id="IPR036876">
    <property type="entry name" value="UVR_dom_sf"/>
</dbReference>
<dbReference type="Gene3D" id="3.30.420.340">
    <property type="entry name" value="UvrC, RNAse H endonuclease domain"/>
    <property type="match status" value="1"/>
</dbReference>
<dbReference type="Pfam" id="PF22920">
    <property type="entry name" value="UvrC_RNaseH"/>
    <property type="match status" value="1"/>
</dbReference>
<dbReference type="PANTHER" id="PTHR30562:SF1">
    <property type="entry name" value="UVRABC SYSTEM PROTEIN C"/>
    <property type="match status" value="1"/>
</dbReference>
<dbReference type="GO" id="GO:0003677">
    <property type="term" value="F:DNA binding"/>
    <property type="evidence" value="ECO:0007669"/>
    <property type="project" value="UniProtKB-UniRule"/>
</dbReference>
<evidence type="ECO:0000256" key="4">
    <source>
        <dbReference type="ARBA" id="ARBA00022881"/>
    </source>
</evidence>
<dbReference type="InterPro" id="IPR000305">
    <property type="entry name" value="GIY-YIG_endonuc"/>
</dbReference>
<dbReference type="NCBIfam" id="TIGR00194">
    <property type="entry name" value="uvrC"/>
    <property type="match status" value="1"/>
</dbReference>
<dbReference type="GO" id="GO:0009380">
    <property type="term" value="C:excinuclease repair complex"/>
    <property type="evidence" value="ECO:0007669"/>
    <property type="project" value="InterPro"/>
</dbReference>
<dbReference type="AlphaFoldDB" id="A0A6H1WT18"/>
<comment type="subunit">
    <text evidence="7">Interacts with UvrB in an incision complex.</text>
</comment>
<keyword evidence="4 7" id="KW-0267">Excision nuclease</keyword>
<gene>
    <name evidence="7 12" type="primary">uvrC</name>
    <name evidence="12" type="ORF">FVE67_05710</name>
</gene>
<dbReference type="Gene3D" id="3.40.1440.10">
    <property type="entry name" value="GIY-YIG endonuclease"/>
    <property type="match status" value="1"/>
</dbReference>
<evidence type="ECO:0000256" key="3">
    <source>
        <dbReference type="ARBA" id="ARBA00022769"/>
    </source>
</evidence>
<protein>
    <recommendedName>
        <fullName evidence="7">UvrABC system protein C</fullName>
        <shortName evidence="7">Protein UvrC</shortName>
    </recommendedName>
    <alternativeName>
        <fullName evidence="7">Excinuclease ABC subunit C</fullName>
    </alternativeName>
</protein>
<evidence type="ECO:0000259" key="10">
    <source>
        <dbReference type="PROSITE" id="PS50164"/>
    </source>
</evidence>
<keyword evidence="5 7" id="KW-0234">DNA repair</keyword>
<dbReference type="FunFam" id="3.40.1440.10:FF:000001">
    <property type="entry name" value="UvrABC system protein C"/>
    <property type="match status" value="1"/>
</dbReference>
<keyword evidence="8" id="KW-0175">Coiled coil</keyword>
<dbReference type="Pfam" id="PF01541">
    <property type="entry name" value="GIY-YIG"/>
    <property type="match status" value="1"/>
</dbReference>
<dbReference type="InterPro" id="IPR035901">
    <property type="entry name" value="GIY-YIG_endonuc_sf"/>
</dbReference>
<evidence type="ECO:0000256" key="2">
    <source>
        <dbReference type="ARBA" id="ARBA00022763"/>
    </source>
</evidence>
<dbReference type="PROSITE" id="PS50165">
    <property type="entry name" value="UVRC"/>
    <property type="match status" value="1"/>
</dbReference>
<keyword evidence="6 7" id="KW-0742">SOS response</keyword>
<evidence type="ECO:0000256" key="5">
    <source>
        <dbReference type="ARBA" id="ARBA00023204"/>
    </source>
</evidence>
<keyword evidence="2 7" id="KW-0227">DNA damage</keyword>